<proteinExistence type="predicted"/>
<dbReference type="OrthoDB" id="7173339at2"/>
<evidence type="ECO:0000313" key="3">
    <source>
        <dbReference type="Proteomes" id="UP000193409"/>
    </source>
</evidence>
<organism evidence="2 3">
    <name type="scientific">Pseudoruegeria aquimaris</name>
    <dbReference type="NCBI Taxonomy" id="393663"/>
    <lineage>
        <taxon>Bacteria</taxon>
        <taxon>Pseudomonadati</taxon>
        <taxon>Pseudomonadota</taxon>
        <taxon>Alphaproteobacteria</taxon>
        <taxon>Rhodobacterales</taxon>
        <taxon>Roseobacteraceae</taxon>
        <taxon>Pseudoruegeria</taxon>
    </lineage>
</organism>
<keyword evidence="1" id="KW-1133">Transmembrane helix</keyword>
<feature type="transmembrane region" description="Helical" evidence="1">
    <location>
        <begin position="27"/>
        <end position="48"/>
    </location>
</feature>
<keyword evidence="1" id="KW-0472">Membrane</keyword>
<evidence type="ECO:0000313" key="2">
    <source>
        <dbReference type="EMBL" id="SLN22633.1"/>
    </source>
</evidence>
<dbReference type="AlphaFoldDB" id="A0A1Y5RTU9"/>
<keyword evidence="1" id="KW-0812">Transmembrane</keyword>
<evidence type="ECO:0000256" key="1">
    <source>
        <dbReference type="SAM" id="Phobius"/>
    </source>
</evidence>
<dbReference type="RefSeq" id="WP_085867459.1">
    <property type="nucleotide sequence ID" value="NZ_FWFQ01000004.1"/>
</dbReference>
<keyword evidence="3" id="KW-1185">Reference proteome</keyword>
<protein>
    <recommendedName>
        <fullName evidence="4">Tetratricopeptide repeat-like domain-containing protein</fullName>
    </recommendedName>
</protein>
<reference evidence="2 3" key="1">
    <citation type="submission" date="2017-03" db="EMBL/GenBank/DDBJ databases">
        <authorList>
            <person name="Afonso C.L."/>
            <person name="Miller P.J."/>
            <person name="Scott M.A."/>
            <person name="Spackman E."/>
            <person name="Goraichik I."/>
            <person name="Dimitrov K.M."/>
            <person name="Suarez D.L."/>
            <person name="Swayne D.E."/>
        </authorList>
    </citation>
    <scope>NUCLEOTIDE SEQUENCE [LARGE SCALE GENOMIC DNA]</scope>
    <source>
        <strain evidence="2 3">CECT 7680</strain>
    </source>
</reference>
<accession>A0A1Y5RTU9</accession>
<dbReference type="EMBL" id="FWFQ01000004">
    <property type="protein sequence ID" value="SLN22633.1"/>
    <property type="molecule type" value="Genomic_DNA"/>
</dbReference>
<dbReference type="Proteomes" id="UP000193409">
    <property type="component" value="Unassembled WGS sequence"/>
</dbReference>
<name>A0A1Y5RTU9_9RHOB</name>
<evidence type="ECO:0008006" key="4">
    <source>
        <dbReference type="Google" id="ProtNLM"/>
    </source>
</evidence>
<gene>
    <name evidence="2" type="ORF">PSA7680_00903</name>
</gene>
<sequence>MSNVDNFIDEVTEEVRREQLLRMMRRYGWIAILLAVMIVVGAATNEFLKAQERARAQALGDAMLNAVESSQDPAERAEALAAIAAEGDAKAVVDLQAAAARLNAEQPGEATGLLESIAKGGSAGLLYQQLAQFKALLIATDMPAAERRAGFEALATPGAPFRLLAEEQIALIEAETGDTEAAIIRLQALLEDNEASAGLRRRASQLIVALGGELSAA</sequence>